<dbReference type="SUPFAM" id="SSF101874">
    <property type="entry name" value="YceI-like"/>
    <property type="match status" value="1"/>
</dbReference>
<dbReference type="SMART" id="SM00867">
    <property type="entry name" value="YceI"/>
    <property type="match status" value="1"/>
</dbReference>
<sequence length="205" mass="22226">MMTSLFLAAGVAFAAAPALADPVKLKLDRSHIHVGFQVGHIGFSTVHGRFNDAAGEITFDKDKPETSTVSATIQTKSVDTNYEARDKHLRTADFFDAEKFPTMTFKSTKIEKTGEATGRMTGELTMLGVTKPVTLDVTFTRMAEHPFPAYKKVLTAGFSARGKIKRSDFGMTKFAPAIGDEIVLLIDVEAVRCEGEAAESPSCKT</sequence>
<keyword evidence="4" id="KW-1185">Reference proteome</keyword>
<dbReference type="OrthoDB" id="9811006at2"/>
<evidence type="ECO:0000313" key="3">
    <source>
        <dbReference type="EMBL" id="TXL82448.1"/>
    </source>
</evidence>
<dbReference type="PANTHER" id="PTHR34406">
    <property type="entry name" value="PROTEIN YCEI"/>
    <property type="match status" value="1"/>
</dbReference>
<name>A0A5C8PVU5_9HYPH</name>
<dbReference type="Proteomes" id="UP000321638">
    <property type="component" value="Unassembled WGS sequence"/>
</dbReference>
<evidence type="ECO:0000313" key="4">
    <source>
        <dbReference type="Proteomes" id="UP000321638"/>
    </source>
</evidence>
<keyword evidence="1" id="KW-0732">Signal</keyword>
<dbReference type="PANTHER" id="PTHR34406:SF1">
    <property type="entry name" value="PROTEIN YCEI"/>
    <property type="match status" value="1"/>
</dbReference>
<feature type="signal peptide" evidence="1">
    <location>
        <begin position="1"/>
        <end position="20"/>
    </location>
</feature>
<comment type="caution">
    <text evidence="3">The sequence shown here is derived from an EMBL/GenBank/DDBJ whole genome shotgun (WGS) entry which is preliminary data.</text>
</comment>
<accession>A0A5C8PVU5</accession>
<feature type="chain" id="PRO_5023150381" evidence="1">
    <location>
        <begin position="21"/>
        <end position="205"/>
    </location>
</feature>
<feature type="domain" description="Lipid/polyisoprenoid-binding YceI-like" evidence="2">
    <location>
        <begin position="24"/>
        <end position="191"/>
    </location>
</feature>
<dbReference type="InterPro" id="IPR007372">
    <property type="entry name" value="Lipid/polyisoprenoid-bd_YceI"/>
</dbReference>
<organism evidence="3 4">
    <name type="scientific">Vineibacter terrae</name>
    <dbReference type="NCBI Taxonomy" id="2586908"/>
    <lineage>
        <taxon>Bacteria</taxon>
        <taxon>Pseudomonadati</taxon>
        <taxon>Pseudomonadota</taxon>
        <taxon>Alphaproteobacteria</taxon>
        <taxon>Hyphomicrobiales</taxon>
        <taxon>Vineibacter</taxon>
    </lineage>
</organism>
<gene>
    <name evidence="3" type="ORF">FHP25_00405</name>
</gene>
<evidence type="ECO:0000256" key="1">
    <source>
        <dbReference type="SAM" id="SignalP"/>
    </source>
</evidence>
<protein>
    <submittedName>
        <fullName evidence="3">YceI family protein</fullName>
    </submittedName>
</protein>
<dbReference type="InterPro" id="IPR036761">
    <property type="entry name" value="TTHA0802/YceI-like_sf"/>
</dbReference>
<reference evidence="3 4" key="1">
    <citation type="submission" date="2019-06" db="EMBL/GenBank/DDBJ databases">
        <title>New taxonomy in bacterial strain CC-CFT640, isolated from vineyard.</title>
        <authorList>
            <person name="Lin S.-Y."/>
            <person name="Tsai C.-F."/>
            <person name="Young C.-C."/>
        </authorList>
    </citation>
    <scope>NUCLEOTIDE SEQUENCE [LARGE SCALE GENOMIC DNA]</scope>
    <source>
        <strain evidence="3 4">CC-CFT640</strain>
    </source>
</reference>
<dbReference type="Pfam" id="PF04264">
    <property type="entry name" value="YceI"/>
    <property type="match status" value="1"/>
</dbReference>
<evidence type="ECO:0000259" key="2">
    <source>
        <dbReference type="SMART" id="SM00867"/>
    </source>
</evidence>
<dbReference type="EMBL" id="VDUZ01000001">
    <property type="protein sequence ID" value="TXL82448.1"/>
    <property type="molecule type" value="Genomic_DNA"/>
</dbReference>
<dbReference type="AlphaFoldDB" id="A0A5C8PVU5"/>
<proteinExistence type="predicted"/>
<dbReference type="Gene3D" id="2.40.128.110">
    <property type="entry name" value="Lipid/polyisoprenoid-binding, YceI-like"/>
    <property type="match status" value="1"/>
</dbReference>